<keyword evidence="10" id="KW-0862">Zinc</keyword>
<dbReference type="EMBL" id="KK785200">
    <property type="protein sequence ID" value="KDO46744.1"/>
    <property type="molecule type" value="Genomic_DNA"/>
</dbReference>
<keyword evidence="12 18" id="KW-0472">Membrane</keyword>
<dbReference type="SUPFAM" id="SSF57850">
    <property type="entry name" value="RING/U-box"/>
    <property type="match status" value="1"/>
</dbReference>
<keyword evidence="5 18" id="KW-0812">Transmembrane</keyword>
<dbReference type="SMART" id="SM00184">
    <property type="entry name" value="RING"/>
    <property type="match status" value="1"/>
</dbReference>
<comment type="subcellular location">
    <subcellularLocation>
        <location evidence="2">Membrane</location>
        <topology evidence="2">Single-pass membrane protein</topology>
    </subcellularLocation>
</comment>
<gene>
    <name evidence="21" type="ORF">CISIN_1g043654mg</name>
</gene>
<dbReference type="GO" id="GO:0061630">
    <property type="term" value="F:ubiquitin protein ligase activity"/>
    <property type="evidence" value="ECO:0007669"/>
    <property type="project" value="UniProtKB-EC"/>
</dbReference>
<dbReference type="KEGG" id="cit:107178637"/>
<keyword evidence="22" id="KW-1185">Reference proteome</keyword>
<dbReference type="PROSITE" id="PS50089">
    <property type="entry name" value="ZF_RING_2"/>
    <property type="match status" value="1"/>
</dbReference>
<evidence type="ECO:0000256" key="7">
    <source>
        <dbReference type="ARBA" id="ARBA00022729"/>
    </source>
</evidence>
<evidence type="ECO:0000256" key="8">
    <source>
        <dbReference type="ARBA" id="ARBA00022771"/>
    </source>
</evidence>
<feature type="domain" description="RING-type" evidence="20">
    <location>
        <begin position="324"/>
        <end position="366"/>
    </location>
</feature>
<comment type="pathway">
    <text evidence="3">Protein modification; protein ubiquitination.</text>
</comment>
<dbReference type="InterPro" id="IPR025287">
    <property type="entry name" value="WAK_GUB"/>
</dbReference>
<evidence type="ECO:0000256" key="13">
    <source>
        <dbReference type="ARBA" id="ARBA00023180"/>
    </source>
</evidence>
<dbReference type="Proteomes" id="UP000027120">
    <property type="component" value="Unassembled WGS sequence"/>
</dbReference>
<feature type="transmembrane region" description="Helical" evidence="18">
    <location>
        <begin position="240"/>
        <end position="265"/>
    </location>
</feature>
<keyword evidence="7 19" id="KW-0732">Signal</keyword>
<name>A0A067DUT0_CITSI</name>
<evidence type="ECO:0000256" key="2">
    <source>
        <dbReference type="ARBA" id="ARBA00004167"/>
    </source>
</evidence>
<evidence type="ECO:0000256" key="16">
    <source>
        <dbReference type="ARBA" id="ARBA00048679"/>
    </source>
</evidence>
<evidence type="ECO:0000256" key="4">
    <source>
        <dbReference type="ARBA" id="ARBA00022679"/>
    </source>
</evidence>
<evidence type="ECO:0000256" key="14">
    <source>
        <dbReference type="ARBA" id="ARBA00024209"/>
    </source>
</evidence>
<dbReference type="InterPro" id="IPR046948">
    <property type="entry name" value="ATL20-22-like"/>
</dbReference>
<dbReference type="OrthoDB" id="8062037at2759"/>
<feature type="chain" id="PRO_5001635828" description="RING-type domain-containing protein" evidence="19">
    <location>
        <begin position="19"/>
        <end position="390"/>
    </location>
</feature>
<dbReference type="Pfam" id="PF13947">
    <property type="entry name" value="GUB_WAK_bind"/>
    <property type="match status" value="1"/>
</dbReference>
<comment type="catalytic activity">
    <reaction evidence="1">
        <text>S-ubiquitinyl-[E2 ubiquitin-conjugating enzyme]-L-cysteine + [acceptor protein]-L-lysine = [E2 ubiquitin-conjugating enzyme]-L-cysteine + N(6)-ubiquitinyl-[acceptor protein]-L-lysine.</text>
        <dbReference type="EC" id="2.3.2.27"/>
    </reaction>
</comment>
<keyword evidence="13" id="KW-0325">Glycoprotein</keyword>
<dbReference type="GO" id="GO:0004674">
    <property type="term" value="F:protein serine/threonine kinase activity"/>
    <property type="evidence" value="ECO:0007669"/>
    <property type="project" value="UniProtKB-KW"/>
</dbReference>
<evidence type="ECO:0000313" key="21">
    <source>
        <dbReference type="EMBL" id="KDO46744.1"/>
    </source>
</evidence>
<evidence type="ECO:0000256" key="3">
    <source>
        <dbReference type="ARBA" id="ARBA00004906"/>
    </source>
</evidence>
<feature type="signal peptide" evidence="19">
    <location>
        <begin position="1"/>
        <end position="18"/>
    </location>
</feature>
<dbReference type="SMR" id="A0A067DUT0"/>
<dbReference type="CDD" id="cd16461">
    <property type="entry name" value="RING-H2_EL5-like"/>
    <property type="match status" value="1"/>
</dbReference>
<dbReference type="AlphaFoldDB" id="A0A067DUT0"/>
<dbReference type="Pfam" id="PF13639">
    <property type="entry name" value="zf-RING_2"/>
    <property type="match status" value="1"/>
</dbReference>
<evidence type="ECO:0000259" key="20">
    <source>
        <dbReference type="PROSITE" id="PS50089"/>
    </source>
</evidence>
<evidence type="ECO:0000256" key="19">
    <source>
        <dbReference type="SAM" id="SignalP"/>
    </source>
</evidence>
<dbReference type="GO" id="GO:0008270">
    <property type="term" value="F:zinc ion binding"/>
    <property type="evidence" value="ECO:0007669"/>
    <property type="project" value="UniProtKB-KW"/>
</dbReference>
<keyword evidence="4" id="KW-0808">Transferase</keyword>
<comment type="catalytic activity">
    <reaction evidence="15">
        <text>L-threonyl-[protein] + ATP = O-phospho-L-threonyl-[protein] + ADP + H(+)</text>
        <dbReference type="Rhea" id="RHEA:46608"/>
        <dbReference type="Rhea" id="RHEA-COMP:11060"/>
        <dbReference type="Rhea" id="RHEA-COMP:11605"/>
        <dbReference type="ChEBI" id="CHEBI:15378"/>
        <dbReference type="ChEBI" id="CHEBI:30013"/>
        <dbReference type="ChEBI" id="CHEBI:30616"/>
        <dbReference type="ChEBI" id="CHEBI:61977"/>
        <dbReference type="ChEBI" id="CHEBI:456216"/>
        <dbReference type="EC" id="2.7.11.1"/>
    </reaction>
</comment>
<reference evidence="21 22" key="1">
    <citation type="submission" date="2014-04" db="EMBL/GenBank/DDBJ databases">
        <authorList>
            <consortium name="International Citrus Genome Consortium"/>
            <person name="Gmitter F."/>
            <person name="Chen C."/>
            <person name="Farmerie W."/>
            <person name="Harkins T."/>
            <person name="Desany B."/>
            <person name="Mohiuddin M."/>
            <person name="Kodira C."/>
            <person name="Borodovsky M."/>
            <person name="Lomsadze A."/>
            <person name="Burns P."/>
            <person name="Jenkins J."/>
            <person name="Prochnik S."/>
            <person name="Shu S."/>
            <person name="Chapman J."/>
            <person name="Pitluck S."/>
            <person name="Schmutz J."/>
            <person name="Rokhsar D."/>
        </authorList>
    </citation>
    <scope>NUCLEOTIDE SEQUENCE</scope>
</reference>
<dbReference type="InterPro" id="IPR013083">
    <property type="entry name" value="Znf_RING/FYVE/PHD"/>
</dbReference>
<evidence type="ECO:0000256" key="9">
    <source>
        <dbReference type="ARBA" id="ARBA00022786"/>
    </source>
</evidence>
<evidence type="ECO:0000256" key="17">
    <source>
        <dbReference type="PROSITE-ProRule" id="PRU00175"/>
    </source>
</evidence>
<evidence type="ECO:0000256" key="10">
    <source>
        <dbReference type="ARBA" id="ARBA00022833"/>
    </source>
</evidence>
<evidence type="ECO:0000256" key="1">
    <source>
        <dbReference type="ARBA" id="ARBA00000900"/>
    </source>
</evidence>
<keyword evidence="9" id="KW-0833">Ubl conjugation pathway</keyword>
<proteinExistence type="inferred from homology"/>
<dbReference type="GO" id="GO:0016020">
    <property type="term" value="C:membrane"/>
    <property type="evidence" value="ECO:0007669"/>
    <property type="project" value="UniProtKB-SubCell"/>
</dbReference>
<evidence type="ECO:0000313" key="22">
    <source>
        <dbReference type="Proteomes" id="UP000027120"/>
    </source>
</evidence>
<evidence type="ECO:0000256" key="11">
    <source>
        <dbReference type="ARBA" id="ARBA00022989"/>
    </source>
</evidence>
<dbReference type="PROSITE" id="PS51257">
    <property type="entry name" value="PROKAR_LIPOPROTEIN"/>
    <property type="match status" value="1"/>
</dbReference>
<dbReference type="PANTHER" id="PTHR46279:SF10">
    <property type="entry name" value="RING-TYPE E3 UBIQUITIN TRANSFERASE"/>
    <property type="match status" value="1"/>
</dbReference>
<accession>A0A067DUT0</accession>
<dbReference type="PANTHER" id="PTHR46279">
    <property type="entry name" value="RING/U-BOX SUPERFAMILY PROTEIN"/>
    <property type="match status" value="1"/>
</dbReference>
<evidence type="ECO:0000256" key="18">
    <source>
        <dbReference type="SAM" id="Phobius"/>
    </source>
</evidence>
<sequence>MHIFKLSFIIVVISSSLSFFTATTTIQNCSSVSCRRDEPWIRFPFRITTRQPESCGYPGFNVSCDSSSSQTILELPSGKFSLQAIDYDAQQIWINDQSNCLPQKILSLNLSGSPFKALYNQQFTFFNCSSSYLQYRLNPIGCLSGANFTIFATSSTRVVNNFIQSSSCRFVARVQVPVDWPFYDQVVSSDLSDNLRLTWDEPQCGDCEKGGGRCGFKNNSSTEIGCLSLHHREIPKAARIAIMVGAGVPTMLCLLGLACIICAKLNSPDTRRRRRSNYNFPEFNPTVAPQPTVIAGLDGPTIESYPKIVLGESRRLPKPDDNTCPICLAEYKPKETLKTIPECTHCFHADCVDEWLRLNATCPVCRNSPARLPPLPAAAAAADDDDDDHA</sequence>
<dbReference type="InterPro" id="IPR001841">
    <property type="entry name" value="Znf_RING"/>
</dbReference>
<evidence type="ECO:0000256" key="12">
    <source>
        <dbReference type="ARBA" id="ARBA00023136"/>
    </source>
</evidence>
<keyword evidence="6" id="KW-0479">Metal-binding</keyword>
<evidence type="ECO:0000256" key="15">
    <source>
        <dbReference type="ARBA" id="ARBA00047899"/>
    </source>
</evidence>
<dbReference type="Gene3D" id="3.30.40.10">
    <property type="entry name" value="Zinc/RING finger domain, C3HC4 (zinc finger)"/>
    <property type="match status" value="1"/>
</dbReference>
<protein>
    <recommendedName>
        <fullName evidence="20">RING-type domain-containing protein</fullName>
    </recommendedName>
</protein>
<comment type="catalytic activity">
    <reaction evidence="16">
        <text>L-seryl-[protein] + ATP = O-phospho-L-seryl-[protein] + ADP + H(+)</text>
        <dbReference type="Rhea" id="RHEA:17989"/>
        <dbReference type="Rhea" id="RHEA-COMP:9863"/>
        <dbReference type="Rhea" id="RHEA-COMP:11604"/>
        <dbReference type="ChEBI" id="CHEBI:15378"/>
        <dbReference type="ChEBI" id="CHEBI:29999"/>
        <dbReference type="ChEBI" id="CHEBI:30616"/>
        <dbReference type="ChEBI" id="CHEBI:83421"/>
        <dbReference type="ChEBI" id="CHEBI:456216"/>
        <dbReference type="EC" id="2.7.11.1"/>
    </reaction>
</comment>
<dbReference type="GO" id="GO:0030247">
    <property type="term" value="F:polysaccharide binding"/>
    <property type="evidence" value="ECO:0007669"/>
    <property type="project" value="InterPro"/>
</dbReference>
<evidence type="ECO:0000256" key="5">
    <source>
        <dbReference type="ARBA" id="ARBA00022692"/>
    </source>
</evidence>
<organism evidence="21 22">
    <name type="scientific">Citrus sinensis</name>
    <name type="common">Sweet orange</name>
    <name type="synonym">Citrus aurantium var. sinensis</name>
    <dbReference type="NCBI Taxonomy" id="2711"/>
    <lineage>
        <taxon>Eukaryota</taxon>
        <taxon>Viridiplantae</taxon>
        <taxon>Streptophyta</taxon>
        <taxon>Embryophyta</taxon>
        <taxon>Tracheophyta</taxon>
        <taxon>Spermatophyta</taxon>
        <taxon>Magnoliopsida</taxon>
        <taxon>eudicotyledons</taxon>
        <taxon>Gunneridae</taxon>
        <taxon>Pentapetalae</taxon>
        <taxon>rosids</taxon>
        <taxon>malvids</taxon>
        <taxon>Sapindales</taxon>
        <taxon>Rutaceae</taxon>
        <taxon>Aurantioideae</taxon>
        <taxon>Citrus</taxon>
    </lineage>
</organism>
<evidence type="ECO:0000256" key="6">
    <source>
        <dbReference type="ARBA" id="ARBA00022723"/>
    </source>
</evidence>
<dbReference type="InterPro" id="IPR032872">
    <property type="entry name" value="WAK_assoc_C"/>
</dbReference>
<dbReference type="Pfam" id="PF14380">
    <property type="entry name" value="WAK_assoc"/>
    <property type="match status" value="1"/>
</dbReference>
<keyword evidence="8 17" id="KW-0863">Zinc-finger</keyword>
<keyword evidence="11 18" id="KW-1133">Transmembrane helix</keyword>
<comment type="similarity">
    <text evidence="14">Belongs to the RING-type zinc finger family. ATL subfamily.</text>
</comment>